<evidence type="ECO:0000313" key="2">
    <source>
        <dbReference type="EMBL" id="KAI1690811.1"/>
    </source>
</evidence>
<keyword evidence="3" id="KW-1185">Reference proteome</keyword>
<gene>
    <name evidence="2" type="ORF">DdX_22289</name>
</gene>
<protein>
    <submittedName>
        <fullName evidence="2">Uncharacterized protein</fullName>
    </submittedName>
</protein>
<evidence type="ECO:0000313" key="3">
    <source>
        <dbReference type="Proteomes" id="UP001201812"/>
    </source>
</evidence>
<comment type="caution">
    <text evidence="2">The sequence shown here is derived from an EMBL/GenBank/DDBJ whole genome shotgun (WGS) entry which is preliminary data.</text>
</comment>
<proteinExistence type="predicted"/>
<feature type="compositionally biased region" description="Polar residues" evidence="1">
    <location>
        <begin position="142"/>
        <end position="161"/>
    </location>
</feature>
<dbReference type="EMBL" id="JAKKPZ010001083">
    <property type="protein sequence ID" value="KAI1690811.1"/>
    <property type="molecule type" value="Genomic_DNA"/>
</dbReference>
<accession>A0AAD4MDR9</accession>
<feature type="region of interest" description="Disordered" evidence="1">
    <location>
        <begin position="132"/>
        <end position="161"/>
    </location>
</feature>
<dbReference type="AlphaFoldDB" id="A0AAD4MDR9"/>
<organism evidence="2 3">
    <name type="scientific">Ditylenchus destructor</name>
    <dbReference type="NCBI Taxonomy" id="166010"/>
    <lineage>
        <taxon>Eukaryota</taxon>
        <taxon>Metazoa</taxon>
        <taxon>Ecdysozoa</taxon>
        <taxon>Nematoda</taxon>
        <taxon>Chromadorea</taxon>
        <taxon>Rhabditida</taxon>
        <taxon>Tylenchina</taxon>
        <taxon>Tylenchomorpha</taxon>
        <taxon>Sphaerularioidea</taxon>
        <taxon>Anguinidae</taxon>
        <taxon>Anguininae</taxon>
        <taxon>Ditylenchus</taxon>
    </lineage>
</organism>
<sequence length="228" mass="23407">MGGVIDAILAPEQFVEAGHIVAHVAVRWRDHAGRPAHDVIAGEQRTAFLEREAKVIGGMAGGRDRGKRPAVAAQLIAVLQNAIGQIVAVEGRVGARAVVIERECSAADDRRTGRGLDRAARRTVVAMRVGAQDPDDARPSIARSSASTCSGRSGPGSITATSLVPTRVGHRVEMAAAHRSGKSATGNGPAAIGDATGPVGAPSAAMGIGPRTFLLPFVDPADQSFSAF</sequence>
<dbReference type="Proteomes" id="UP001201812">
    <property type="component" value="Unassembled WGS sequence"/>
</dbReference>
<evidence type="ECO:0000256" key="1">
    <source>
        <dbReference type="SAM" id="MobiDB-lite"/>
    </source>
</evidence>
<reference evidence="2" key="1">
    <citation type="submission" date="2022-01" db="EMBL/GenBank/DDBJ databases">
        <title>Genome Sequence Resource for Two Populations of Ditylenchus destructor, the Migratory Endoparasitic Phytonematode.</title>
        <authorList>
            <person name="Zhang H."/>
            <person name="Lin R."/>
            <person name="Xie B."/>
        </authorList>
    </citation>
    <scope>NUCLEOTIDE SEQUENCE</scope>
    <source>
        <strain evidence="2">BazhouSP</strain>
    </source>
</reference>
<name>A0AAD4MDR9_9BILA</name>